<name>A0A0W0TU00_9GAMM</name>
<dbReference type="Gene3D" id="2.50.20.10">
    <property type="entry name" value="Lipoprotein localisation LolA/LolB/LppX"/>
    <property type="match status" value="1"/>
</dbReference>
<feature type="chain" id="PRO_5008997529" description="Outer-membrane lipoprotein carrier protein" evidence="10">
    <location>
        <begin position="21"/>
        <end position="206"/>
    </location>
</feature>
<keyword evidence="6 10" id="KW-0732">Signal</keyword>
<comment type="similarity">
    <text evidence="2 10">Belongs to the LolA family.</text>
</comment>
<dbReference type="NCBIfam" id="TIGR00547">
    <property type="entry name" value="lolA"/>
    <property type="match status" value="1"/>
</dbReference>
<dbReference type="InterPro" id="IPR004564">
    <property type="entry name" value="OM_lipoprot_carrier_LolA-like"/>
</dbReference>
<evidence type="ECO:0000256" key="7">
    <source>
        <dbReference type="ARBA" id="ARBA00022764"/>
    </source>
</evidence>
<dbReference type="GO" id="GO:0044874">
    <property type="term" value="P:lipoprotein localization to outer membrane"/>
    <property type="evidence" value="ECO:0007669"/>
    <property type="project" value="UniProtKB-UniRule"/>
</dbReference>
<keyword evidence="9 10" id="KW-0143">Chaperone</keyword>
<keyword evidence="12" id="KW-1185">Reference proteome</keyword>
<dbReference type="InterPro" id="IPR018323">
    <property type="entry name" value="OM_lipoprot_carrier_LolA_Pbac"/>
</dbReference>
<evidence type="ECO:0000256" key="8">
    <source>
        <dbReference type="ARBA" id="ARBA00022927"/>
    </source>
</evidence>
<dbReference type="Pfam" id="PF03548">
    <property type="entry name" value="LolA"/>
    <property type="match status" value="1"/>
</dbReference>
<keyword evidence="5 10" id="KW-0813">Transport</keyword>
<evidence type="ECO:0000256" key="1">
    <source>
        <dbReference type="ARBA" id="ARBA00004418"/>
    </source>
</evidence>
<evidence type="ECO:0000256" key="2">
    <source>
        <dbReference type="ARBA" id="ARBA00007615"/>
    </source>
</evidence>
<keyword evidence="8 10" id="KW-0653">Protein transport</keyword>
<comment type="subunit">
    <text evidence="3 10">Monomer.</text>
</comment>
<feature type="signal peptide" evidence="10">
    <location>
        <begin position="1"/>
        <end position="20"/>
    </location>
</feature>
<comment type="subcellular location">
    <subcellularLocation>
        <location evidence="1 10">Periplasm</location>
    </subcellularLocation>
</comment>
<dbReference type="STRING" id="45065.Lgee_1388"/>
<dbReference type="InterPro" id="IPR029046">
    <property type="entry name" value="LolA/LolB/LppX"/>
</dbReference>
<evidence type="ECO:0000256" key="6">
    <source>
        <dbReference type="ARBA" id="ARBA00022729"/>
    </source>
</evidence>
<dbReference type="SUPFAM" id="SSF89392">
    <property type="entry name" value="Prokaryotic lipoproteins and lipoprotein localization factors"/>
    <property type="match status" value="1"/>
</dbReference>
<reference evidence="11 12" key="1">
    <citation type="submission" date="2015-11" db="EMBL/GenBank/DDBJ databases">
        <title>Genomic analysis of 38 Legionella species identifies large and diverse effector repertoires.</title>
        <authorList>
            <person name="Burstein D."/>
            <person name="Amaro F."/>
            <person name="Zusman T."/>
            <person name="Lifshitz Z."/>
            <person name="Cohen O."/>
            <person name="Gilbert J.A."/>
            <person name="Pupko T."/>
            <person name="Shuman H.A."/>
            <person name="Segal G."/>
        </authorList>
    </citation>
    <scope>NUCLEOTIDE SEQUENCE [LARGE SCALE GENOMIC DNA]</scope>
    <source>
        <strain evidence="11 12">ATCC 49504</strain>
    </source>
</reference>
<proteinExistence type="inferred from homology"/>
<dbReference type="Proteomes" id="UP000054785">
    <property type="component" value="Unassembled WGS sequence"/>
</dbReference>
<dbReference type="AlphaFoldDB" id="A0A0W0TU00"/>
<accession>A0A0W0TU00</accession>
<dbReference type="PANTHER" id="PTHR35869">
    <property type="entry name" value="OUTER-MEMBRANE LIPOPROTEIN CARRIER PROTEIN"/>
    <property type="match status" value="1"/>
</dbReference>
<dbReference type="HAMAP" id="MF_00240">
    <property type="entry name" value="LolA"/>
    <property type="match status" value="1"/>
</dbReference>
<evidence type="ECO:0000256" key="10">
    <source>
        <dbReference type="HAMAP-Rule" id="MF_00240"/>
    </source>
</evidence>
<dbReference type="EMBL" id="LNYC01000052">
    <property type="protein sequence ID" value="KTC98942.1"/>
    <property type="molecule type" value="Genomic_DNA"/>
</dbReference>
<evidence type="ECO:0000256" key="3">
    <source>
        <dbReference type="ARBA" id="ARBA00011245"/>
    </source>
</evidence>
<gene>
    <name evidence="10" type="primary">lolA</name>
    <name evidence="11" type="ORF">Lgee_1388</name>
</gene>
<sequence precursor="true">MTIFRVFLGALCLTYGSAFAADSPATALQTKLNAIRSMSAQFSQTVRTARRQVSASSGTMAMQRPGRFRWETKDPMEQLVVADGNKLWIYDVDLEQVTVKRQEKGLGGTPALFLSGYDDTVARDFEVSPCKASGKMACFNLKAKSSKANFQRLRMVFAGDALSRLDLYDQMGQHTEVRLRAVKNNPALKKSLFSFSPPRGVDVVRQ</sequence>
<evidence type="ECO:0000256" key="4">
    <source>
        <dbReference type="ARBA" id="ARBA00014035"/>
    </source>
</evidence>
<keyword evidence="11" id="KW-0449">Lipoprotein</keyword>
<dbReference type="GO" id="GO:0042953">
    <property type="term" value="P:lipoprotein transport"/>
    <property type="evidence" value="ECO:0007669"/>
    <property type="project" value="InterPro"/>
</dbReference>
<organism evidence="11 12">
    <name type="scientific">Legionella geestiana</name>
    <dbReference type="NCBI Taxonomy" id="45065"/>
    <lineage>
        <taxon>Bacteria</taxon>
        <taxon>Pseudomonadati</taxon>
        <taxon>Pseudomonadota</taxon>
        <taxon>Gammaproteobacteria</taxon>
        <taxon>Legionellales</taxon>
        <taxon>Legionellaceae</taxon>
        <taxon>Legionella</taxon>
    </lineage>
</organism>
<evidence type="ECO:0000256" key="5">
    <source>
        <dbReference type="ARBA" id="ARBA00022448"/>
    </source>
</evidence>
<dbReference type="PANTHER" id="PTHR35869:SF1">
    <property type="entry name" value="OUTER-MEMBRANE LIPOPROTEIN CARRIER PROTEIN"/>
    <property type="match status" value="1"/>
</dbReference>
<protein>
    <recommendedName>
        <fullName evidence="4 10">Outer-membrane lipoprotein carrier protein</fullName>
    </recommendedName>
</protein>
<dbReference type="GO" id="GO:0030288">
    <property type="term" value="C:outer membrane-bounded periplasmic space"/>
    <property type="evidence" value="ECO:0007669"/>
    <property type="project" value="TreeGrafter"/>
</dbReference>
<evidence type="ECO:0000313" key="12">
    <source>
        <dbReference type="Proteomes" id="UP000054785"/>
    </source>
</evidence>
<evidence type="ECO:0000256" key="9">
    <source>
        <dbReference type="ARBA" id="ARBA00023186"/>
    </source>
</evidence>
<comment type="function">
    <text evidence="10">Participates in the translocation of lipoproteins from the inner membrane to the outer membrane. Only forms a complex with a lipoprotein if the residue after the N-terminal Cys is not an aspartate (The Asp acts as a targeting signal to indicate that the lipoprotein should stay in the inner membrane).</text>
</comment>
<keyword evidence="7 10" id="KW-0574">Periplasm</keyword>
<evidence type="ECO:0000313" key="11">
    <source>
        <dbReference type="EMBL" id="KTC98942.1"/>
    </source>
</evidence>
<comment type="caution">
    <text evidence="11">The sequence shown here is derived from an EMBL/GenBank/DDBJ whole genome shotgun (WGS) entry which is preliminary data.</text>
</comment>
<dbReference type="PATRIC" id="fig|45065.4.peg.1497"/>
<dbReference type="CDD" id="cd16325">
    <property type="entry name" value="LolA"/>
    <property type="match status" value="1"/>
</dbReference>